<reference evidence="1" key="1">
    <citation type="submission" date="2020-05" db="EMBL/GenBank/DDBJ databases">
        <authorList>
            <person name="Chiriac C."/>
            <person name="Salcher M."/>
            <person name="Ghai R."/>
            <person name="Kavagutti S V."/>
        </authorList>
    </citation>
    <scope>NUCLEOTIDE SEQUENCE</scope>
</reference>
<protein>
    <submittedName>
        <fullName evidence="1">Unannotated protein</fullName>
    </submittedName>
</protein>
<dbReference type="InterPro" id="IPR003772">
    <property type="entry name" value="YceD"/>
</dbReference>
<dbReference type="EMBL" id="CAEZST010000003">
    <property type="protein sequence ID" value="CAB4541613.1"/>
    <property type="molecule type" value="Genomic_DNA"/>
</dbReference>
<name>A0A6J6BTC9_9ZZZZ</name>
<proteinExistence type="predicted"/>
<sequence length="164" mass="18260">MSLTIPVKELIQNPGTMKELTLSHELEYPLGTEIIAVPKGRELSLAVRLESVHEGILVTVSGDALADSECSRCLEPMQEDVEIELQELFHYRPEQEDDFVIVQDRVDLEQALIDAVVPNLPLKPLCREDCPGLCADCGERTDVGTHNHEKPIDPRFGALRDFGS</sequence>
<organism evidence="1">
    <name type="scientific">freshwater metagenome</name>
    <dbReference type="NCBI Taxonomy" id="449393"/>
    <lineage>
        <taxon>unclassified sequences</taxon>
        <taxon>metagenomes</taxon>
        <taxon>ecological metagenomes</taxon>
    </lineage>
</organism>
<gene>
    <name evidence="1" type="ORF">UFOPK1503_00290</name>
</gene>
<dbReference type="AlphaFoldDB" id="A0A6J6BTC9"/>
<dbReference type="Pfam" id="PF02620">
    <property type="entry name" value="YceD"/>
    <property type="match status" value="1"/>
</dbReference>
<accession>A0A6J6BTC9</accession>
<evidence type="ECO:0000313" key="1">
    <source>
        <dbReference type="EMBL" id="CAB4541613.1"/>
    </source>
</evidence>